<evidence type="ECO:0000313" key="6">
    <source>
        <dbReference type="EMBL" id="SMO43397.1"/>
    </source>
</evidence>
<dbReference type="EMBL" id="FXTO01000002">
    <property type="protein sequence ID" value="SMO43397.1"/>
    <property type="molecule type" value="Genomic_DNA"/>
</dbReference>
<sequence length="282" mass="30126">MPKHILVATDLSPRSDRAVFRAVRLAREHQARLSFVHVQDDSLPDDLLAVRQASAIEQLERFAAHVADGLDYSLLPCIGSPAATLIETIQDQAPDLLVIGVHRPRSLLDEWRETTAQRVVRMTDCPVLVVRAPDDHAYETIIAATDFTPAATAALNLGHRLAPSARIVPLNALHIPYEALLGAGGAVAMSTNTISASFRAEAQDADSAWRAHHALPIGLGHTLFPEAGPFLAVANAVTETGAHLITVGAHGRTGAHRSLLGSVATDLMRNPPCDILIARPIA</sequence>
<dbReference type="PANTHER" id="PTHR46268">
    <property type="entry name" value="STRESS RESPONSE PROTEIN NHAX"/>
    <property type="match status" value="1"/>
</dbReference>
<evidence type="ECO:0000256" key="2">
    <source>
        <dbReference type="ARBA" id="ARBA00008791"/>
    </source>
</evidence>
<dbReference type="InterPro" id="IPR014729">
    <property type="entry name" value="Rossmann-like_a/b/a_fold"/>
</dbReference>
<comment type="subcellular location">
    <subcellularLocation>
        <location evidence="1">Cytoplasm</location>
    </subcellularLocation>
</comment>
<accession>A0A521B8J9</accession>
<gene>
    <name evidence="6" type="ORF">SAMN06265173_102215</name>
</gene>
<dbReference type="InterPro" id="IPR006016">
    <property type="entry name" value="UspA"/>
</dbReference>
<dbReference type="SUPFAM" id="SSF52402">
    <property type="entry name" value="Adenine nucleotide alpha hydrolases-like"/>
    <property type="match status" value="2"/>
</dbReference>
<dbReference type="RefSeq" id="WP_142491975.1">
    <property type="nucleotide sequence ID" value="NZ_FXTO01000002.1"/>
</dbReference>
<keyword evidence="4" id="KW-0963">Cytoplasm</keyword>
<evidence type="ECO:0000256" key="1">
    <source>
        <dbReference type="ARBA" id="ARBA00004496"/>
    </source>
</evidence>
<feature type="domain" description="UspA" evidence="5">
    <location>
        <begin position="1"/>
        <end position="131"/>
    </location>
</feature>
<name>A0A521B8J9_9RHOB</name>
<dbReference type="PANTHER" id="PTHR46268:SF23">
    <property type="entry name" value="UNIVERSAL STRESS PROTEIN A-RELATED"/>
    <property type="match status" value="1"/>
</dbReference>
<dbReference type="InterPro" id="IPR006015">
    <property type="entry name" value="Universal_stress_UspA"/>
</dbReference>
<evidence type="ECO:0000256" key="3">
    <source>
        <dbReference type="ARBA" id="ARBA00011738"/>
    </source>
</evidence>
<evidence type="ECO:0000256" key="4">
    <source>
        <dbReference type="ARBA" id="ARBA00022490"/>
    </source>
</evidence>
<reference evidence="6 7" key="1">
    <citation type="submission" date="2017-05" db="EMBL/GenBank/DDBJ databases">
        <authorList>
            <person name="Varghese N."/>
            <person name="Submissions S."/>
        </authorList>
    </citation>
    <scope>NUCLEOTIDE SEQUENCE [LARGE SCALE GENOMIC DNA]</scope>
    <source>
        <strain evidence="6 7">DSM 29506</strain>
    </source>
</reference>
<dbReference type="AlphaFoldDB" id="A0A521B8J9"/>
<dbReference type="Pfam" id="PF00582">
    <property type="entry name" value="Usp"/>
    <property type="match status" value="2"/>
</dbReference>
<dbReference type="OrthoDB" id="5564966at2"/>
<dbReference type="Proteomes" id="UP000316030">
    <property type="component" value="Unassembled WGS sequence"/>
</dbReference>
<protein>
    <submittedName>
        <fullName evidence="6">Nucleotide-binding universal stress protein, UspA family</fullName>
    </submittedName>
</protein>
<comment type="subunit">
    <text evidence="3">Homodimer.</text>
</comment>
<dbReference type="PRINTS" id="PR01438">
    <property type="entry name" value="UNVRSLSTRESS"/>
</dbReference>
<keyword evidence="7" id="KW-1185">Reference proteome</keyword>
<feature type="domain" description="UspA" evidence="5">
    <location>
        <begin position="138"/>
        <end position="279"/>
    </location>
</feature>
<evidence type="ECO:0000259" key="5">
    <source>
        <dbReference type="Pfam" id="PF00582"/>
    </source>
</evidence>
<dbReference type="CDD" id="cd00293">
    <property type="entry name" value="USP-like"/>
    <property type="match status" value="2"/>
</dbReference>
<comment type="similarity">
    <text evidence="2">Belongs to the universal stress protein A family.</text>
</comment>
<dbReference type="GO" id="GO:0005737">
    <property type="term" value="C:cytoplasm"/>
    <property type="evidence" value="ECO:0007669"/>
    <property type="project" value="UniProtKB-SubCell"/>
</dbReference>
<evidence type="ECO:0000313" key="7">
    <source>
        <dbReference type="Proteomes" id="UP000316030"/>
    </source>
</evidence>
<proteinExistence type="inferred from homology"/>
<organism evidence="6 7">
    <name type="scientific">Thalassovita litoralis</name>
    <dbReference type="NCBI Taxonomy" id="1010611"/>
    <lineage>
        <taxon>Bacteria</taxon>
        <taxon>Pseudomonadati</taxon>
        <taxon>Pseudomonadota</taxon>
        <taxon>Alphaproteobacteria</taxon>
        <taxon>Rhodobacterales</taxon>
        <taxon>Roseobacteraceae</taxon>
        <taxon>Thalassovita</taxon>
    </lineage>
</organism>
<dbReference type="Gene3D" id="3.40.50.620">
    <property type="entry name" value="HUPs"/>
    <property type="match status" value="2"/>
</dbReference>